<keyword evidence="3" id="KW-0408">Iron</keyword>
<dbReference type="SFLD" id="SFLDG01082">
    <property type="entry name" value="B12-binding_domain_containing"/>
    <property type="match status" value="1"/>
</dbReference>
<dbReference type="GO" id="GO:0051539">
    <property type="term" value="F:4 iron, 4 sulfur cluster binding"/>
    <property type="evidence" value="ECO:0007669"/>
    <property type="project" value="TreeGrafter"/>
</dbReference>
<dbReference type="PROSITE" id="PS51918">
    <property type="entry name" value="RADICAL_SAM"/>
    <property type="match status" value="1"/>
</dbReference>
<sequence length="521" mass="58490">MILLIQNIEDYNNDFRVSLQAFYGGERIIVPEIFEKKPELKREVDKVFAADIREQSIEIKMYAGTLEDDGKAELAEAVIDAVISGEKPDEAPVCSNRVDIDGDSRDKAVVRNPLKLAIYEMLSAYTGRTLPWGSLTGIRPTKIAVAQIEDGEDRESVISNYINVYGTSRAKAELAFDVAGREKMIIDSVAEEDEYCLYIGIPFCPTRCLYCSFTSYPIAVYKDKVEAYLDALEKEMEYVAEAYSRKKLISIYIGGGTPSSISAENMDRLCGMIERAFDLSYVREFTIEAGRPDSTTYDKLAVMKKHGVTRISINPQTMNEQTLRTIGRAHTPDQTREAMEMARRAGFDNINMDLIVGLPGEDTDAVENTLRQIRELAPESLTVHTLAVKRAATLNIEMDRYKDLLKNDIESQLDAVTRAADDMGLSPYYLYRQKNMTGNLENVGYSKEGLECLYNILIMEERTDIVGLGAGSSSKLVVRPGHDGVTEGTRIDRIENCKSVDDYISRIDEMIARKKAGFIWD</sequence>
<keyword evidence="1" id="KW-0949">S-adenosyl-L-methionine</keyword>
<evidence type="ECO:0000313" key="6">
    <source>
        <dbReference type="EMBL" id="RGS43093.1"/>
    </source>
</evidence>
<dbReference type="InterPro" id="IPR058240">
    <property type="entry name" value="rSAM_sf"/>
</dbReference>
<organism evidence="6 7">
    <name type="scientific">Coprococcus eutactus</name>
    <dbReference type="NCBI Taxonomy" id="33043"/>
    <lineage>
        <taxon>Bacteria</taxon>
        <taxon>Bacillati</taxon>
        <taxon>Bacillota</taxon>
        <taxon>Clostridia</taxon>
        <taxon>Lachnospirales</taxon>
        <taxon>Lachnospiraceae</taxon>
        <taxon>Coprococcus</taxon>
    </lineage>
</organism>
<dbReference type="OrthoDB" id="9808022at2"/>
<gene>
    <name evidence="6" type="primary">hemZ</name>
    <name evidence="6" type="ORF">DWX94_06255</name>
</gene>
<dbReference type="NCBIfam" id="TIGR03994">
    <property type="entry name" value="rSAM_HemZ"/>
    <property type="match status" value="1"/>
</dbReference>
<evidence type="ECO:0000313" key="7">
    <source>
        <dbReference type="Proteomes" id="UP000283295"/>
    </source>
</evidence>
<evidence type="ECO:0000256" key="2">
    <source>
        <dbReference type="ARBA" id="ARBA00022723"/>
    </source>
</evidence>
<dbReference type="GO" id="GO:0006779">
    <property type="term" value="P:porphyrin-containing compound biosynthetic process"/>
    <property type="evidence" value="ECO:0007669"/>
    <property type="project" value="TreeGrafter"/>
</dbReference>
<dbReference type="AlphaFoldDB" id="A0A3R5ZP64"/>
<dbReference type="GO" id="GO:0046872">
    <property type="term" value="F:metal ion binding"/>
    <property type="evidence" value="ECO:0007669"/>
    <property type="project" value="UniProtKB-KW"/>
</dbReference>
<dbReference type="InterPro" id="IPR023995">
    <property type="entry name" value="HemZ"/>
</dbReference>
<dbReference type="InterPro" id="IPR034505">
    <property type="entry name" value="Coproporphyrinogen-III_oxidase"/>
</dbReference>
<evidence type="ECO:0000259" key="5">
    <source>
        <dbReference type="PROSITE" id="PS51918"/>
    </source>
</evidence>
<evidence type="ECO:0000256" key="3">
    <source>
        <dbReference type="ARBA" id="ARBA00023004"/>
    </source>
</evidence>
<dbReference type="SUPFAM" id="SSF102114">
    <property type="entry name" value="Radical SAM enzymes"/>
    <property type="match status" value="1"/>
</dbReference>
<keyword evidence="4" id="KW-0411">Iron-sulfur</keyword>
<dbReference type="Gene3D" id="3.20.20.70">
    <property type="entry name" value="Aldolase class I"/>
    <property type="match status" value="1"/>
</dbReference>
<dbReference type="PANTHER" id="PTHR13932:SF1">
    <property type="entry name" value="OXYGEN-INDEPENDENT COPROPORPHYRINOGEN-III OXIDASE-LIKE PROTEIN HEMZ"/>
    <property type="match status" value="1"/>
</dbReference>
<accession>A0A3R5ZP64</accession>
<dbReference type="SFLD" id="SFLDG01065">
    <property type="entry name" value="anaerobic_coproporphyrinogen-I"/>
    <property type="match status" value="1"/>
</dbReference>
<dbReference type="GO" id="GO:0051989">
    <property type="term" value="F:coproporphyrinogen dehydrogenase activity"/>
    <property type="evidence" value="ECO:0007669"/>
    <property type="project" value="UniProtKB-EC"/>
</dbReference>
<dbReference type="EC" id="1.3.98.3" evidence="6"/>
<reference evidence="6 7" key="1">
    <citation type="submission" date="2018-08" db="EMBL/GenBank/DDBJ databases">
        <title>A genome reference for cultivated species of the human gut microbiota.</title>
        <authorList>
            <person name="Zou Y."/>
            <person name="Xue W."/>
            <person name="Luo G."/>
        </authorList>
    </citation>
    <scope>NUCLEOTIDE SEQUENCE [LARGE SCALE GENOMIC DNA]</scope>
    <source>
        <strain evidence="6 7">AF22-21</strain>
    </source>
</reference>
<comment type="caution">
    <text evidence="6">The sequence shown here is derived from an EMBL/GenBank/DDBJ whole genome shotgun (WGS) entry which is preliminary data.</text>
</comment>
<evidence type="ECO:0000256" key="4">
    <source>
        <dbReference type="ARBA" id="ARBA00023014"/>
    </source>
</evidence>
<name>A0A3R5ZP64_9FIRM</name>
<dbReference type="GO" id="GO:0005737">
    <property type="term" value="C:cytoplasm"/>
    <property type="evidence" value="ECO:0007669"/>
    <property type="project" value="TreeGrafter"/>
</dbReference>
<dbReference type="PANTHER" id="PTHR13932">
    <property type="entry name" value="COPROPORPHYRINIGEN III OXIDASE"/>
    <property type="match status" value="1"/>
</dbReference>
<dbReference type="Proteomes" id="UP000283295">
    <property type="component" value="Unassembled WGS sequence"/>
</dbReference>
<keyword evidence="2" id="KW-0479">Metal-binding</keyword>
<keyword evidence="6" id="KW-0560">Oxidoreductase</keyword>
<proteinExistence type="predicted"/>
<feature type="domain" description="Radical SAM core" evidence="5">
    <location>
        <begin position="189"/>
        <end position="426"/>
    </location>
</feature>
<dbReference type="Pfam" id="PF04055">
    <property type="entry name" value="Radical_SAM"/>
    <property type="match status" value="1"/>
</dbReference>
<dbReference type="InterPro" id="IPR007197">
    <property type="entry name" value="rSAM"/>
</dbReference>
<evidence type="ECO:0000256" key="1">
    <source>
        <dbReference type="ARBA" id="ARBA00022691"/>
    </source>
</evidence>
<dbReference type="SFLD" id="SFLDF00310">
    <property type="entry name" value="oxygen-independent_coproporphy"/>
    <property type="match status" value="1"/>
</dbReference>
<dbReference type="SMART" id="SM00729">
    <property type="entry name" value="Elp3"/>
    <property type="match status" value="1"/>
</dbReference>
<dbReference type="CDD" id="cd01335">
    <property type="entry name" value="Radical_SAM"/>
    <property type="match status" value="1"/>
</dbReference>
<dbReference type="EMBL" id="QRVK01000011">
    <property type="protein sequence ID" value="RGS43093.1"/>
    <property type="molecule type" value="Genomic_DNA"/>
</dbReference>
<protein>
    <submittedName>
        <fullName evidence="6">Coproporphyrinogen dehydrogenase HemZ</fullName>
        <ecNumber evidence="6">1.3.98.3</ecNumber>
    </submittedName>
</protein>
<dbReference type="InterPro" id="IPR006638">
    <property type="entry name" value="Elp3/MiaA/NifB-like_rSAM"/>
</dbReference>
<dbReference type="SFLD" id="SFLDS00029">
    <property type="entry name" value="Radical_SAM"/>
    <property type="match status" value="1"/>
</dbReference>
<dbReference type="InterPro" id="IPR013785">
    <property type="entry name" value="Aldolase_TIM"/>
</dbReference>